<evidence type="ECO:0000256" key="6">
    <source>
        <dbReference type="ARBA" id="ARBA00023136"/>
    </source>
</evidence>
<dbReference type="PANTHER" id="PTHR43414">
    <property type="entry name" value="MULTIDRUG RESISTANCE PROTEIN MDTG"/>
    <property type="match status" value="1"/>
</dbReference>
<evidence type="ECO:0000256" key="1">
    <source>
        <dbReference type="ARBA" id="ARBA00004651"/>
    </source>
</evidence>
<feature type="transmembrane region" description="Helical" evidence="7">
    <location>
        <begin position="82"/>
        <end position="101"/>
    </location>
</feature>
<reference evidence="10" key="1">
    <citation type="submission" date="2020-05" db="EMBL/GenBank/DDBJ databases">
        <authorList>
            <person name="Chiriac C."/>
            <person name="Salcher M."/>
            <person name="Ghai R."/>
            <person name="Kavagutti S V."/>
        </authorList>
    </citation>
    <scope>NUCLEOTIDE SEQUENCE</scope>
</reference>
<feature type="transmembrane region" description="Helical" evidence="7">
    <location>
        <begin position="12"/>
        <end position="37"/>
    </location>
</feature>
<feature type="transmembrane region" description="Helical" evidence="7">
    <location>
        <begin position="171"/>
        <end position="189"/>
    </location>
</feature>
<sequence length="412" mass="42488">MTDGHLDWRRNNAAASLAVFLLCVTFAFTNPFLPLYIAKIDGMSLADAAMWAGIAAALQGIGAFCSGPLWGMAGDRWGRKPMLVRACLGGATGLLLLGFVTTAWQVVAIRFMIGVMAGAPAAAMALIAAGTPSEHLPKALGRIQASILGGSAIGPLISIGLVAMWGYRTTFITAGVLMFSGAAVVMIMIREPRAALAPVHSKEKRGMGSVLRTPVVWAALGLVMCVSFAGPLIQPILSPYVVTLLPPGTNPTYAVGLMFFGISAASAVAAIYAGRLITRVGVQVVLPIAIIGVALFLFPMGLTQGVGILAVLVVLMSLFQGLLQTSSVTLLPALVSAAALSSMFGLYQSVMSLSSSLGPAIGGIAAAHIGFNAVFPISALLLLATGLPMFYVFKRVAKKAAANDTETDLAIA</sequence>
<keyword evidence="5 7" id="KW-1133">Transmembrane helix</keyword>
<name>A0A6J6KYS0_9ZZZZ</name>
<accession>A0A6J6KYS0</accession>
<feature type="transmembrane region" description="Helical" evidence="7">
    <location>
        <begin position="369"/>
        <end position="393"/>
    </location>
</feature>
<dbReference type="PANTHER" id="PTHR43414:SF6">
    <property type="entry name" value="MULTIDRUG RESISTANCE PROTEIN MDTG"/>
    <property type="match status" value="1"/>
</dbReference>
<keyword evidence="6 7" id="KW-0472">Membrane</keyword>
<keyword evidence="3" id="KW-1003">Cell membrane</keyword>
<dbReference type="GO" id="GO:0022857">
    <property type="term" value="F:transmembrane transporter activity"/>
    <property type="evidence" value="ECO:0007669"/>
    <property type="project" value="InterPro"/>
</dbReference>
<feature type="transmembrane region" description="Helical" evidence="7">
    <location>
        <begin position="253"/>
        <end position="273"/>
    </location>
</feature>
<evidence type="ECO:0000256" key="2">
    <source>
        <dbReference type="ARBA" id="ARBA00022448"/>
    </source>
</evidence>
<gene>
    <name evidence="9" type="ORF">UFOPK1908_00442</name>
    <name evidence="10" type="ORF">UFOPK2282_00138</name>
    <name evidence="11" type="ORF">UFOPK3576_00596</name>
</gene>
<feature type="transmembrane region" description="Helical" evidence="7">
    <location>
        <begin position="330"/>
        <end position="349"/>
    </location>
</feature>
<dbReference type="AlphaFoldDB" id="A0A6J6KYS0"/>
<dbReference type="InterPro" id="IPR001958">
    <property type="entry name" value="Tet-R_TetA/multi-R_MdtG-like"/>
</dbReference>
<protein>
    <submittedName>
        <fullName evidence="10">Unannotated protein</fullName>
    </submittedName>
</protein>
<dbReference type="EMBL" id="CAEZVB010000012">
    <property type="protein sequence ID" value="CAB4616861.1"/>
    <property type="molecule type" value="Genomic_DNA"/>
</dbReference>
<dbReference type="Gene3D" id="1.20.1250.20">
    <property type="entry name" value="MFS general substrate transporter like domains"/>
    <property type="match status" value="1"/>
</dbReference>
<dbReference type="InterPro" id="IPR011701">
    <property type="entry name" value="MFS"/>
</dbReference>
<evidence type="ECO:0000313" key="10">
    <source>
        <dbReference type="EMBL" id="CAB4654582.1"/>
    </source>
</evidence>
<evidence type="ECO:0000256" key="5">
    <source>
        <dbReference type="ARBA" id="ARBA00022989"/>
    </source>
</evidence>
<evidence type="ECO:0000256" key="3">
    <source>
        <dbReference type="ARBA" id="ARBA00022475"/>
    </source>
</evidence>
<dbReference type="PRINTS" id="PR01035">
    <property type="entry name" value="TCRTETA"/>
</dbReference>
<feature type="transmembrane region" description="Helical" evidence="7">
    <location>
        <begin position="107"/>
        <end position="131"/>
    </location>
</feature>
<evidence type="ECO:0000313" key="9">
    <source>
        <dbReference type="EMBL" id="CAB4616861.1"/>
    </source>
</evidence>
<keyword evidence="2" id="KW-0813">Transport</keyword>
<dbReference type="SUPFAM" id="SSF103473">
    <property type="entry name" value="MFS general substrate transporter"/>
    <property type="match status" value="1"/>
</dbReference>
<feature type="transmembrane region" description="Helical" evidence="7">
    <location>
        <begin position="49"/>
        <end position="70"/>
    </location>
</feature>
<dbReference type="GO" id="GO:0005886">
    <property type="term" value="C:plasma membrane"/>
    <property type="evidence" value="ECO:0007669"/>
    <property type="project" value="UniProtKB-SubCell"/>
</dbReference>
<organism evidence="10">
    <name type="scientific">freshwater metagenome</name>
    <dbReference type="NCBI Taxonomy" id="449393"/>
    <lineage>
        <taxon>unclassified sequences</taxon>
        <taxon>metagenomes</taxon>
        <taxon>ecological metagenomes</taxon>
    </lineage>
</organism>
<dbReference type="PROSITE" id="PS50850">
    <property type="entry name" value="MFS"/>
    <property type="match status" value="1"/>
</dbReference>
<feature type="domain" description="Major facilitator superfamily (MFS) profile" evidence="8">
    <location>
        <begin position="11"/>
        <end position="397"/>
    </location>
</feature>
<dbReference type="EMBL" id="CAFBMO010000017">
    <property type="protein sequence ID" value="CAB4903358.1"/>
    <property type="molecule type" value="Genomic_DNA"/>
</dbReference>
<dbReference type="InterPro" id="IPR036259">
    <property type="entry name" value="MFS_trans_sf"/>
</dbReference>
<evidence type="ECO:0000256" key="4">
    <source>
        <dbReference type="ARBA" id="ARBA00022692"/>
    </source>
</evidence>
<evidence type="ECO:0000313" key="11">
    <source>
        <dbReference type="EMBL" id="CAB4903358.1"/>
    </source>
</evidence>
<feature type="transmembrane region" description="Helical" evidence="7">
    <location>
        <begin position="143"/>
        <end position="165"/>
    </location>
</feature>
<feature type="transmembrane region" description="Helical" evidence="7">
    <location>
        <begin position="210"/>
        <end position="233"/>
    </location>
</feature>
<dbReference type="EMBL" id="CAEZWR010000010">
    <property type="protein sequence ID" value="CAB4654582.1"/>
    <property type="molecule type" value="Genomic_DNA"/>
</dbReference>
<proteinExistence type="predicted"/>
<comment type="subcellular location">
    <subcellularLocation>
        <location evidence="1">Cell membrane</location>
        <topology evidence="1">Multi-pass membrane protein</topology>
    </subcellularLocation>
</comment>
<keyword evidence="4 7" id="KW-0812">Transmembrane</keyword>
<evidence type="ECO:0000259" key="8">
    <source>
        <dbReference type="PROSITE" id="PS50850"/>
    </source>
</evidence>
<dbReference type="InterPro" id="IPR020846">
    <property type="entry name" value="MFS_dom"/>
</dbReference>
<feature type="transmembrane region" description="Helical" evidence="7">
    <location>
        <begin position="304"/>
        <end position="323"/>
    </location>
</feature>
<feature type="transmembrane region" description="Helical" evidence="7">
    <location>
        <begin position="280"/>
        <end position="298"/>
    </location>
</feature>
<evidence type="ECO:0000256" key="7">
    <source>
        <dbReference type="SAM" id="Phobius"/>
    </source>
</evidence>
<dbReference type="Pfam" id="PF07690">
    <property type="entry name" value="MFS_1"/>
    <property type="match status" value="2"/>
</dbReference>